<dbReference type="PROSITE" id="PS51257">
    <property type="entry name" value="PROKAR_LIPOPROTEIN"/>
    <property type="match status" value="1"/>
</dbReference>
<dbReference type="RefSeq" id="WP_067722745.1">
    <property type="nucleotide sequence ID" value="NZ_JABERH010000041.1"/>
</dbReference>
<dbReference type="OrthoDB" id="6695450at2"/>
<sequence>MKKIFLAITALMMGCHAFAATATSSIPMSVEIAKQCTFSNVASEIILKEDGSDTTAGYTVTCNTPYSISTDNAKWYEGWYSYISNAQNEWLKTGVGTRAVRDNTLVTLHAGTPLARPGYSVDDYEVSIHVSTPITATTRAGVYTDTYLISVYY</sequence>
<feature type="signal peptide" evidence="1">
    <location>
        <begin position="1"/>
        <end position="19"/>
    </location>
</feature>
<proteinExistence type="predicted"/>
<accession>A0A4R0EIB9</accession>
<gene>
    <name evidence="4" type="ORF">E0H85_13725</name>
    <name evidence="2" type="ORF">HLH11_15870</name>
    <name evidence="3" type="ORF">HLH17_02355</name>
</gene>
<dbReference type="STRING" id="1977878.B9T23_05375"/>
<dbReference type="EMBL" id="JABERL010000006">
    <property type="protein sequence ID" value="NNH76542.1"/>
    <property type="molecule type" value="Genomic_DNA"/>
</dbReference>
<dbReference type="Proteomes" id="UP000291380">
    <property type="component" value="Unassembled WGS sequence"/>
</dbReference>
<feature type="chain" id="PRO_5036313965" description="Spore coat protein U domain-containing protein" evidence="1">
    <location>
        <begin position="20"/>
        <end position="153"/>
    </location>
</feature>
<dbReference type="EMBL" id="SJOA01000021">
    <property type="protein sequence ID" value="TCB56640.1"/>
    <property type="molecule type" value="Genomic_DNA"/>
</dbReference>
<reference evidence="6 7" key="2">
    <citation type="submission" date="2020-04" db="EMBL/GenBank/DDBJ databases">
        <title>Acinetobacter Taxon 24.</title>
        <authorList>
            <person name="Nemec A."/>
            <person name="Radolfova-Krizova L."/>
            <person name="Higgins P.G."/>
            <person name="Spanelova P."/>
        </authorList>
    </citation>
    <scope>NUCLEOTIDE SEQUENCE [LARGE SCALE GENOMIC DNA]</scope>
    <source>
        <strain evidence="2 6">ANC 4280</strain>
        <strain evidence="3 7">ANC 5380</strain>
    </source>
</reference>
<evidence type="ECO:0000256" key="1">
    <source>
        <dbReference type="SAM" id="SignalP"/>
    </source>
</evidence>
<accession>A0A7Y2RD76</accession>
<evidence type="ECO:0008006" key="8">
    <source>
        <dbReference type="Google" id="ProtNLM"/>
    </source>
</evidence>
<dbReference type="Proteomes" id="UP000569202">
    <property type="component" value="Unassembled WGS sequence"/>
</dbReference>
<evidence type="ECO:0000313" key="5">
    <source>
        <dbReference type="Proteomes" id="UP000291380"/>
    </source>
</evidence>
<organism evidence="4 5">
    <name type="scientific">Acinetobacter terrae</name>
    <dbReference type="NCBI Taxonomy" id="2731247"/>
    <lineage>
        <taxon>Bacteria</taxon>
        <taxon>Pseudomonadati</taxon>
        <taxon>Pseudomonadota</taxon>
        <taxon>Gammaproteobacteria</taxon>
        <taxon>Moraxellales</taxon>
        <taxon>Moraxellaceae</taxon>
        <taxon>Acinetobacter</taxon>
        <taxon>Acinetobacter Taxon 24</taxon>
    </lineage>
</organism>
<dbReference type="EMBL" id="JABERH010000041">
    <property type="protein sequence ID" value="NNH40066.1"/>
    <property type="molecule type" value="Genomic_DNA"/>
</dbReference>
<evidence type="ECO:0000313" key="4">
    <source>
        <dbReference type="EMBL" id="TCB56640.1"/>
    </source>
</evidence>
<evidence type="ECO:0000313" key="6">
    <source>
        <dbReference type="Proteomes" id="UP000532147"/>
    </source>
</evidence>
<dbReference type="AlphaFoldDB" id="A0A241VJI3"/>
<evidence type="ECO:0000313" key="2">
    <source>
        <dbReference type="EMBL" id="NNH40066.1"/>
    </source>
</evidence>
<comment type="caution">
    <text evidence="4">The sequence shown here is derived from an EMBL/GenBank/DDBJ whole genome shotgun (WGS) entry which is preliminary data.</text>
</comment>
<keyword evidence="1" id="KW-0732">Signal</keyword>
<protein>
    <recommendedName>
        <fullName evidence="8">Spore coat protein U domain-containing protein</fullName>
    </recommendedName>
</protein>
<evidence type="ECO:0000313" key="3">
    <source>
        <dbReference type="EMBL" id="NNH76542.1"/>
    </source>
</evidence>
<reference evidence="4 5" key="1">
    <citation type="submission" date="2019-02" db="EMBL/GenBank/DDBJ databases">
        <title>High diversity of culturable Acinetobacter species in natural soil and water ecosystems.</title>
        <authorList>
            <person name="Radolfova-Krizova L."/>
            <person name="Nemec A."/>
        </authorList>
    </citation>
    <scope>NUCLEOTIDE SEQUENCE [LARGE SCALE GENOMIC DNA]</scope>
    <source>
        <strain evidence="4 5">ANC 4281</strain>
    </source>
</reference>
<evidence type="ECO:0000313" key="7">
    <source>
        <dbReference type="Proteomes" id="UP000569202"/>
    </source>
</evidence>
<dbReference type="Proteomes" id="UP000532147">
    <property type="component" value="Unassembled WGS sequence"/>
</dbReference>
<accession>A0A241VJI3</accession>
<name>A0A241VJI3_9GAMM</name>